<dbReference type="PRINTS" id="PR00237">
    <property type="entry name" value="GPCRRHODOPSN"/>
</dbReference>
<evidence type="ECO:0000256" key="6">
    <source>
        <dbReference type="SAM" id="Phobius"/>
    </source>
</evidence>
<keyword evidence="9" id="KW-1185">Reference proteome</keyword>
<evidence type="ECO:0000313" key="8">
    <source>
        <dbReference type="EMBL" id="KAK9875505.1"/>
    </source>
</evidence>
<accession>A0AAW1U3K3</accession>
<feature type="transmembrane region" description="Helical" evidence="6">
    <location>
        <begin position="359"/>
        <end position="381"/>
    </location>
</feature>
<comment type="similarity">
    <text evidence="2">Belongs to the G-protein coupled receptor 1 family.</text>
</comment>
<dbReference type="InterPro" id="IPR000276">
    <property type="entry name" value="GPCR_Rhodpsn"/>
</dbReference>
<keyword evidence="4 6" id="KW-1133">Transmembrane helix</keyword>
<feature type="transmembrane region" description="Helical" evidence="6">
    <location>
        <begin position="199"/>
        <end position="220"/>
    </location>
</feature>
<proteinExistence type="inferred from homology"/>
<keyword evidence="5 6" id="KW-0472">Membrane</keyword>
<reference evidence="8 9" key="1">
    <citation type="submission" date="2023-03" db="EMBL/GenBank/DDBJ databases">
        <title>Genome insight into feeding habits of ladybird beetles.</title>
        <authorList>
            <person name="Li H.-S."/>
            <person name="Huang Y.-H."/>
            <person name="Pang H."/>
        </authorList>
    </citation>
    <scope>NUCLEOTIDE SEQUENCE [LARGE SCALE GENOMIC DNA]</scope>
    <source>
        <strain evidence="8">SYSU_2023b</strain>
        <tissue evidence="8">Whole body</tissue>
    </source>
</reference>
<dbReference type="GO" id="GO:0005886">
    <property type="term" value="C:plasma membrane"/>
    <property type="evidence" value="ECO:0007669"/>
    <property type="project" value="TreeGrafter"/>
</dbReference>
<dbReference type="CDD" id="cd14978">
    <property type="entry name" value="7tmA_FMRFamide_R-like"/>
    <property type="match status" value="1"/>
</dbReference>
<dbReference type="PANTHER" id="PTHR46273">
    <property type="entry name" value="MYOSUPPRESSIN RECEPTOR 1, ISOFORM B-RELATED"/>
    <property type="match status" value="1"/>
</dbReference>
<evidence type="ECO:0000256" key="5">
    <source>
        <dbReference type="ARBA" id="ARBA00023136"/>
    </source>
</evidence>
<dbReference type="InterPro" id="IPR053219">
    <property type="entry name" value="GPCR_Dmsr-1"/>
</dbReference>
<dbReference type="PANTHER" id="PTHR46273:SF4">
    <property type="entry name" value="AT19640P"/>
    <property type="match status" value="1"/>
</dbReference>
<comment type="caution">
    <text evidence="8">The sequence shown here is derived from an EMBL/GenBank/DDBJ whole genome shotgun (WGS) entry which is preliminary data.</text>
</comment>
<dbReference type="InterPro" id="IPR017452">
    <property type="entry name" value="GPCR_Rhodpsn_7TM"/>
</dbReference>
<evidence type="ECO:0000256" key="4">
    <source>
        <dbReference type="ARBA" id="ARBA00022989"/>
    </source>
</evidence>
<evidence type="ECO:0000259" key="7">
    <source>
        <dbReference type="PROSITE" id="PS50262"/>
    </source>
</evidence>
<feature type="transmembrane region" description="Helical" evidence="6">
    <location>
        <begin position="324"/>
        <end position="347"/>
    </location>
</feature>
<dbReference type="AlphaFoldDB" id="A0AAW1U3K3"/>
<evidence type="ECO:0000256" key="3">
    <source>
        <dbReference type="ARBA" id="ARBA00022692"/>
    </source>
</evidence>
<evidence type="ECO:0000256" key="1">
    <source>
        <dbReference type="ARBA" id="ARBA00004370"/>
    </source>
</evidence>
<name>A0AAW1U3K3_9CUCU</name>
<comment type="subcellular location">
    <subcellularLocation>
        <location evidence="1">Membrane</location>
    </subcellularLocation>
</comment>
<sequence>MSRSGRQRIVMQKISAEQIREILGNVSIQEIFNVSQNDIVLNLSTYVYNNDSSFSRNQRHQHQCGSLADIASEYASNYHIYCVVCVCIFGTISNVLNIAVLTRKEMASVAINRILTALAVADMLLMVEYIIFHSFYHLDASGNRNFPYYGAVFALFHIHVTQVLHTTSICLTLTLAIWRYLALEYPQKNHILGSDRRCFLAIVLSFIIPIILCSPTFIFFEIKSTRILEDKEYILYTATVTDTLLENEFLLKANFWMYGVSIKLLPCFILSVISCWLIKTLVKAKKRKQILRSYEDCPIQTEGKTIKKKPTKAEKRAERTTKMLVAVLFLFLLTEFPQGIFALYIALKGEYFFLVCYQKYGAIMDILALINGSVNFILYCCMNRMFRTNFGLLFKHKLMTKLKVENANSDIQSTYV</sequence>
<feature type="transmembrane region" description="Helical" evidence="6">
    <location>
        <begin position="78"/>
        <end position="102"/>
    </location>
</feature>
<feature type="transmembrane region" description="Helical" evidence="6">
    <location>
        <begin position="255"/>
        <end position="278"/>
    </location>
</feature>
<evidence type="ECO:0000256" key="2">
    <source>
        <dbReference type="ARBA" id="ARBA00010663"/>
    </source>
</evidence>
<feature type="domain" description="G-protein coupled receptors family 1 profile" evidence="7">
    <location>
        <begin position="93"/>
        <end position="379"/>
    </location>
</feature>
<evidence type="ECO:0000313" key="9">
    <source>
        <dbReference type="Proteomes" id="UP001431783"/>
    </source>
</evidence>
<dbReference type="Gene3D" id="1.20.1070.10">
    <property type="entry name" value="Rhodopsin 7-helix transmembrane proteins"/>
    <property type="match status" value="1"/>
</dbReference>
<dbReference type="GO" id="GO:0008528">
    <property type="term" value="F:G protein-coupled peptide receptor activity"/>
    <property type="evidence" value="ECO:0007669"/>
    <property type="project" value="InterPro"/>
</dbReference>
<dbReference type="Pfam" id="PF10324">
    <property type="entry name" value="7TM_GPCR_Srw"/>
    <property type="match status" value="1"/>
</dbReference>
<keyword evidence="3 6" id="KW-0812">Transmembrane</keyword>
<dbReference type="Proteomes" id="UP001431783">
    <property type="component" value="Unassembled WGS sequence"/>
</dbReference>
<dbReference type="EMBL" id="JARQZJ010000033">
    <property type="protein sequence ID" value="KAK9875505.1"/>
    <property type="molecule type" value="Genomic_DNA"/>
</dbReference>
<feature type="transmembrane region" description="Helical" evidence="6">
    <location>
        <begin position="148"/>
        <end position="178"/>
    </location>
</feature>
<feature type="transmembrane region" description="Helical" evidence="6">
    <location>
        <begin position="114"/>
        <end position="136"/>
    </location>
</feature>
<dbReference type="InterPro" id="IPR019427">
    <property type="entry name" value="7TM_GPCR_serpentine_rcpt_Srw"/>
</dbReference>
<dbReference type="SUPFAM" id="SSF81321">
    <property type="entry name" value="Family A G protein-coupled receptor-like"/>
    <property type="match status" value="1"/>
</dbReference>
<protein>
    <recommendedName>
        <fullName evidence="7">G-protein coupled receptors family 1 profile domain-containing protein</fullName>
    </recommendedName>
</protein>
<dbReference type="PROSITE" id="PS50262">
    <property type="entry name" value="G_PROTEIN_RECEP_F1_2"/>
    <property type="match status" value="1"/>
</dbReference>
<organism evidence="8 9">
    <name type="scientific">Henosepilachna vigintioctopunctata</name>
    <dbReference type="NCBI Taxonomy" id="420089"/>
    <lineage>
        <taxon>Eukaryota</taxon>
        <taxon>Metazoa</taxon>
        <taxon>Ecdysozoa</taxon>
        <taxon>Arthropoda</taxon>
        <taxon>Hexapoda</taxon>
        <taxon>Insecta</taxon>
        <taxon>Pterygota</taxon>
        <taxon>Neoptera</taxon>
        <taxon>Endopterygota</taxon>
        <taxon>Coleoptera</taxon>
        <taxon>Polyphaga</taxon>
        <taxon>Cucujiformia</taxon>
        <taxon>Coccinelloidea</taxon>
        <taxon>Coccinellidae</taxon>
        <taxon>Epilachninae</taxon>
        <taxon>Epilachnini</taxon>
        <taxon>Henosepilachna</taxon>
    </lineage>
</organism>
<gene>
    <name evidence="8" type="ORF">WA026_007899</name>
</gene>